<evidence type="ECO:0000256" key="1">
    <source>
        <dbReference type="ARBA" id="ARBA00022679"/>
    </source>
</evidence>
<gene>
    <name evidence="4" type="ORF">PGX00_20715</name>
</gene>
<protein>
    <submittedName>
        <fullName evidence="4">GNAT family N-acetyltransferase</fullName>
    </submittedName>
</protein>
<dbReference type="CDD" id="cd04301">
    <property type="entry name" value="NAT_SF"/>
    <property type="match status" value="1"/>
</dbReference>
<dbReference type="PANTHER" id="PTHR43420">
    <property type="entry name" value="ACETYLTRANSFERASE"/>
    <property type="match status" value="1"/>
</dbReference>
<evidence type="ECO:0000256" key="2">
    <source>
        <dbReference type="ARBA" id="ARBA00023315"/>
    </source>
</evidence>
<keyword evidence="5" id="KW-1185">Reference proteome</keyword>
<reference evidence="4 5" key="1">
    <citation type="submission" date="2023-01" db="EMBL/GenBank/DDBJ databases">
        <title>Vibrio sp. KJ40-1 sp.nov, isolated from marine algae.</title>
        <authorList>
            <person name="Butt M."/>
            <person name="Kim J.M.J."/>
            <person name="Jeon C.O.C."/>
        </authorList>
    </citation>
    <scope>NUCLEOTIDE SEQUENCE [LARGE SCALE GENOMIC DNA]</scope>
    <source>
        <strain evidence="4 5">KJ40-1</strain>
    </source>
</reference>
<dbReference type="RefSeq" id="WP_272140137.1">
    <property type="nucleotide sequence ID" value="NZ_JAQLOI010000003.1"/>
</dbReference>
<organism evidence="4 5">
    <name type="scientific">Vibrio algarum</name>
    <dbReference type="NCBI Taxonomy" id="3020714"/>
    <lineage>
        <taxon>Bacteria</taxon>
        <taxon>Pseudomonadati</taxon>
        <taxon>Pseudomonadota</taxon>
        <taxon>Gammaproteobacteria</taxon>
        <taxon>Vibrionales</taxon>
        <taxon>Vibrionaceae</taxon>
        <taxon>Vibrio</taxon>
    </lineage>
</organism>
<keyword evidence="2" id="KW-0012">Acyltransferase</keyword>
<dbReference type="PROSITE" id="PS51186">
    <property type="entry name" value="GNAT"/>
    <property type="match status" value="1"/>
</dbReference>
<dbReference type="EMBL" id="JAQLOI010000003">
    <property type="protein sequence ID" value="MDB1125953.1"/>
    <property type="molecule type" value="Genomic_DNA"/>
</dbReference>
<feature type="domain" description="N-acetyltransferase" evidence="3">
    <location>
        <begin position="7"/>
        <end position="149"/>
    </location>
</feature>
<sequence length="149" mass="17159">MKNAKVVLFNSDNRLHKQDLERLFVEYSDQVAPDIVDKLSTLAYFTGFILYIDNQPAGFAVCFDSFSTYRSQPVLNIHDFMIAKDFQGKKLGKVLLNAIEKYGRKQDVVKITLEVDDNNDVAKKLYASCGFEDHEVVLKGLMHWQKYLN</sequence>
<dbReference type="InterPro" id="IPR050680">
    <property type="entry name" value="YpeA/RimI_acetyltransf"/>
</dbReference>
<name>A0ABT4YYA6_9VIBR</name>
<accession>A0ABT4YYA6</accession>
<dbReference type="InterPro" id="IPR016181">
    <property type="entry name" value="Acyl_CoA_acyltransferase"/>
</dbReference>
<dbReference type="InterPro" id="IPR000182">
    <property type="entry name" value="GNAT_dom"/>
</dbReference>
<proteinExistence type="predicted"/>
<dbReference type="PANTHER" id="PTHR43420:SF12">
    <property type="entry name" value="N-ACETYLTRANSFERASE DOMAIN-CONTAINING PROTEIN"/>
    <property type="match status" value="1"/>
</dbReference>
<evidence type="ECO:0000259" key="3">
    <source>
        <dbReference type="PROSITE" id="PS51186"/>
    </source>
</evidence>
<dbReference type="SUPFAM" id="SSF55729">
    <property type="entry name" value="Acyl-CoA N-acyltransferases (Nat)"/>
    <property type="match status" value="1"/>
</dbReference>
<comment type="caution">
    <text evidence="4">The sequence shown here is derived from an EMBL/GenBank/DDBJ whole genome shotgun (WGS) entry which is preliminary data.</text>
</comment>
<dbReference type="Pfam" id="PF00583">
    <property type="entry name" value="Acetyltransf_1"/>
    <property type="match status" value="1"/>
</dbReference>
<dbReference type="Proteomes" id="UP001210678">
    <property type="component" value="Unassembled WGS sequence"/>
</dbReference>
<dbReference type="Gene3D" id="3.40.630.30">
    <property type="match status" value="1"/>
</dbReference>
<keyword evidence="1" id="KW-0808">Transferase</keyword>
<evidence type="ECO:0000313" key="4">
    <source>
        <dbReference type="EMBL" id="MDB1125953.1"/>
    </source>
</evidence>
<evidence type="ECO:0000313" key="5">
    <source>
        <dbReference type="Proteomes" id="UP001210678"/>
    </source>
</evidence>